<sequence length="220" mass="24820">MEIRKKKARSNKNLIRILSSEKNKEAIKWSFSKAQRFKPTKREHTPDFNDMPSSLSNRACSFGYGKRWTPMNESGKDSPSPGTYEARNFFGEKNKGPSFQKKYTSKILNNAIPGPGSYTPYNPLGTSGPKFTFRKRMKNKIIPSSPPPDLYKPSYRMIENSSYNNIGFGIGQRSKIYGKLEESPGPGTYEIPSTFRAVTRESSSIFLNPALSKRARTPGL</sequence>
<evidence type="ECO:0000313" key="2">
    <source>
        <dbReference type="Proteomes" id="UP000187209"/>
    </source>
</evidence>
<gene>
    <name evidence="1" type="ORF">SteCoe_12739</name>
</gene>
<dbReference type="AlphaFoldDB" id="A0A1R2C9Z3"/>
<dbReference type="OrthoDB" id="285389at2759"/>
<organism evidence="1 2">
    <name type="scientific">Stentor coeruleus</name>
    <dbReference type="NCBI Taxonomy" id="5963"/>
    <lineage>
        <taxon>Eukaryota</taxon>
        <taxon>Sar</taxon>
        <taxon>Alveolata</taxon>
        <taxon>Ciliophora</taxon>
        <taxon>Postciliodesmatophora</taxon>
        <taxon>Heterotrichea</taxon>
        <taxon>Heterotrichida</taxon>
        <taxon>Stentoridae</taxon>
        <taxon>Stentor</taxon>
    </lineage>
</organism>
<keyword evidence="2" id="KW-1185">Reference proteome</keyword>
<dbReference type="EMBL" id="MPUH01000224">
    <property type="protein sequence ID" value="OMJ85829.1"/>
    <property type="molecule type" value="Genomic_DNA"/>
</dbReference>
<reference evidence="1 2" key="1">
    <citation type="submission" date="2016-11" db="EMBL/GenBank/DDBJ databases">
        <title>The macronuclear genome of Stentor coeruleus: a giant cell with tiny introns.</title>
        <authorList>
            <person name="Slabodnick M."/>
            <person name="Ruby J.G."/>
            <person name="Reiff S.B."/>
            <person name="Swart E.C."/>
            <person name="Gosai S."/>
            <person name="Prabakaran S."/>
            <person name="Witkowska E."/>
            <person name="Larue G.E."/>
            <person name="Fisher S."/>
            <person name="Freeman R.M."/>
            <person name="Gunawardena J."/>
            <person name="Chu W."/>
            <person name="Stover N.A."/>
            <person name="Gregory B.D."/>
            <person name="Nowacki M."/>
            <person name="Derisi J."/>
            <person name="Roy S.W."/>
            <person name="Marshall W.F."/>
            <person name="Sood P."/>
        </authorList>
    </citation>
    <scope>NUCLEOTIDE SEQUENCE [LARGE SCALE GENOMIC DNA]</scope>
    <source>
        <strain evidence="1">WM001</strain>
    </source>
</reference>
<comment type="caution">
    <text evidence="1">The sequence shown here is derived from an EMBL/GenBank/DDBJ whole genome shotgun (WGS) entry which is preliminary data.</text>
</comment>
<name>A0A1R2C9Z3_9CILI</name>
<accession>A0A1R2C9Z3</accession>
<dbReference type="InterPro" id="IPR010736">
    <property type="entry name" value="SHIPPO-rpt"/>
</dbReference>
<evidence type="ECO:0000313" key="1">
    <source>
        <dbReference type="EMBL" id="OMJ85829.1"/>
    </source>
</evidence>
<proteinExistence type="predicted"/>
<dbReference type="Pfam" id="PF07004">
    <property type="entry name" value="SHIPPO-rpt"/>
    <property type="match status" value="2"/>
</dbReference>
<protein>
    <submittedName>
        <fullName evidence="1">Uncharacterized protein</fullName>
    </submittedName>
</protein>
<dbReference type="Proteomes" id="UP000187209">
    <property type="component" value="Unassembled WGS sequence"/>
</dbReference>